<sequence>MFNPLSRRSIAPWRHADATHNTTPSPNPAEAECLSRSEAEHLRLWAVGDRRRRDLDVLHLAADRQCQGVQTAEPTHLRSAVQHLLVAQIHKKVTLLQLEMKKDLILNEMKPNTS</sequence>
<organism evidence="2 3">
    <name type="scientific">Paspalum notatum var. saurae</name>
    <dbReference type="NCBI Taxonomy" id="547442"/>
    <lineage>
        <taxon>Eukaryota</taxon>
        <taxon>Viridiplantae</taxon>
        <taxon>Streptophyta</taxon>
        <taxon>Embryophyta</taxon>
        <taxon>Tracheophyta</taxon>
        <taxon>Spermatophyta</taxon>
        <taxon>Magnoliopsida</taxon>
        <taxon>Liliopsida</taxon>
        <taxon>Poales</taxon>
        <taxon>Poaceae</taxon>
        <taxon>PACMAD clade</taxon>
        <taxon>Panicoideae</taxon>
        <taxon>Andropogonodae</taxon>
        <taxon>Paspaleae</taxon>
        <taxon>Paspalinae</taxon>
        <taxon>Paspalum</taxon>
    </lineage>
</organism>
<evidence type="ECO:0000256" key="1">
    <source>
        <dbReference type="SAM" id="MobiDB-lite"/>
    </source>
</evidence>
<protein>
    <submittedName>
        <fullName evidence="2">Uncharacterized protein</fullName>
    </submittedName>
</protein>
<gene>
    <name evidence="2" type="ORF">U9M48_001674</name>
</gene>
<proteinExistence type="predicted"/>
<dbReference type="Proteomes" id="UP001341281">
    <property type="component" value="Chromosome 01"/>
</dbReference>
<reference evidence="2 3" key="1">
    <citation type="submission" date="2024-02" db="EMBL/GenBank/DDBJ databases">
        <title>High-quality chromosome-scale genome assembly of Pensacola bahiagrass (Paspalum notatum Flugge var. saurae).</title>
        <authorList>
            <person name="Vega J.M."/>
            <person name="Podio M."/>
            <person name="Orjuela J."/>
            <person name="Siena L.A."/>
            <person name="Pessino S.C."/>
            <person name="Combes M.C."/>
            <person name="Mariac C."/>
            <person name="Albertini E."/>
            <person name="Pupilli F."/>
            <person name="Ortiz J.P.A."/>
            <person name="Leblanc O."/>
        </authorList>
    </citation>
    <scope>NUCLEOTIDE SEQUENCE [LARGE SCALE GENOMIC DNA]</scope>
    <source>
        <strain evidence="2">R1</strain>
        <tissue evidence="2">Leaf</tissue>
    </source>
</reference>
<keyword evidence="3" id="KW-1185">Reference proteome</keyword>
<feature type="region of interest" description="Disordered" evidence="1">
    <location>
        <begin position="1"/>
        <end position="34"/>
    </location>
</feature>
<name>A0AAQ3PP01_PASNO</name>
<dbReference type="AlphaFoldDB" id="A0AAQ3PP01"/>
<evidence type="ECO:0000313" key="2">
    <source>
        <dbReference type="EMBL" id="WVZ50421.1"/>
    </source>
</evidence>
<evidence type="ECO:0000313" key="3">
    <source>
        <dbReference type="Proteomes" id="UP001341281"/>
    </source>
</evidence>
<accession>A0AAQ3PP01</accession>
<dbReference type="EMBL" id="CP144745">
    <property type="protein sequence ID" value="WVZ50421.1"/>
    <property type="molecule type" value="Genomic_DNA"/>
</dbReference>